<evidence type="ECO:0000256" key="2">
    <source>
        <dbReference type="ARBA" id="ARBA00022448"/>
    </source>
</evidence>
<dbReference type="Pfam" id="PF00654">
    <property type="entry name" value="Voltage_CLC"/>
    <property type="match status" value="1"/>
</dbReference>
<feature type="transmembrane region" description="Helical" evidence="11">
    <location>
        <begin position="391"/>
        <end position="411"/>
    </location>
</feature>
<dbReference type="RefSeq" id="WP_054964899.1">
    <property type="nucleotide sequence ID" value="NZ_FMUN01000004.1"/>
</dbReference>
<keyword evidence="7" id="KW-0869">Chloride channel</keyword>
<dbReference type="CDD" id="cd00400">
    <property type="entry name" value="Voltage_gated_ClC"/>
    <property type="match status" value="1"/>
</dbReference>
<dbReference type="PANTHER" id="PTHR43427:SF6">
    <property type="entry name" value="CHLORIDE CHANNEL PROTEIN CLC-E"/>
    <property type="match status" value="1"/>
</dbReference>
<name>A0A1G5E9A9_9GAMM</name>
<protein>
    <submittedName>
        <fullName evidence="13">H+/Cl-antiporter ClcA</fullName>
    </submittedName>
</protein>
<keyword evidence="3 11" id="KW-0812">Transmembrane</keyword>
<organism evidence="13 14">
    <name type="scientific">Thiohalorhabdus denitrificans</name>
    <dbReference type="NCBI Taxonomy" id="381306"/>
    <lineage>
        <taxon>Bacteria</taxon>
        <taxon>Pseudomonadati</taxon>
        <taxon>Pseudomonadota</taxon>
        <taxon>Gammaproteobacteria</taxon>
        <taxon>Thiohalorhabdales</taxon>
        <taxon>Thiohalorhabdaceae</taxon>
        <taxon>Thiohalorhabdus</taxon>
    </lineage>
</organism>
<dbReference type="PANTHER" id="PTHR43427">
    <property type="entry name" value="CHLORIDE CHANNEL PROTEIN CLC-E"/>
    <property type="match status" value="1"/>
</dbReference>
<gene>
    <name evidence="13" type="ORF">SAMN05661077_1532</name>
</gene>
<keyword evidence="6 11" id="KW-0472">Membrane</keyword>
<evidence type="ECO:0000256" key="3">
    <source>
        <dbReference type="ARBA" id="ARBA00022692"/>
    </source>
</evidence>
<keyword evidence="4 11" id="KW-1133">Transmembrane helix</keyword>
<evidence type="ECO:0000256" key="11">
    <source>
        <dbReference type="SAM" id="Phobius"/>
    </source>
</evidence>
<dbReference type="AlphaFoldDB" id="A0A1G5E9A9"/>
<dbReference type="SUPFAM" id="SSF81340">
    <property type="entry name" value="Clc chloride channel"/>
    <property type="match status" value="1"/>
</dbReference>
<dbReference type="PRINTS" id="PR00762">
    <property type="entry name" value="CLCHANNEL"/>
</dbReference>
<dbReference type="OrthoDB" id="9767361at2"/>
<dbReference type="Gene3D" id="1.10.3080.10">
    <property type="entry name" value="Clc chloride channel"/>
    <property type="match status" value="1"/>
</dbReference>
<dbReference type="GO" id="GO:0034707">
    <property type="term" value="C:chloride channel complex"/>
    <property type="evidence" value="ECO:0007669"/>
    <property type="project" value="UniProtKB-KW"/>
</dbReference>
<keyword evidence="10" id="KW-0129">CBS domain</keyword>
<keyword evidence="8" id="KW-0868">Chloride</keyword>
<reference evidence="14" key="1">
    <citation type="submission" date="2016-10" db="EMBL/GenBank/DDBJ databases">
        <authorList>
            <person name="Varghese N."/>
        </authorList>
    </citation>
    <scope>NUCLEOTIDE SEQUENCE [LARGE SCALE GENOMIC DNA]</scope>
    <source>
        <strain evidence="14">HL 19</strain>
    </source>
</reference>
<evidence type="ECO:0000256" key="10">
    <source>
        <dbReference type="PROSITE-ProRule" id="PRU00703"/>
    </source>
</evidence>
<dbReference type="InterPro" id="IPR001807">
    <property type="entry name" value="ClC"/>
</dbReference>
<dbReference type="InterPro" id="IPR000644">
    <property type="entry name" value="CBS_dom"/>
</dbReference>
<feature type="transmembrane region" description="Helical" evidence="11">
    <location>
        <begin position="20"/>
        <end position="41"/>
    </location>
</feature>
<sequence length="583" mass="61001">MDLPHLLRTWTQHWSLRLMALGVVVGVLAGAVVLLFRLAIAQATEWFTLGAGFAGLPAWARLLLPAAGGLAVGLLAAFAFPRHADVGVSRVLERVAYGASQLGARSAIAQFVFGTLAIGSGHSVGREGPSIHMGAAIGSLVGQRVGVDPEYLRILVAAGAAGAFAGALNIPLAGVVFALEVILGEYTLILFAPVVVSAVLATVVAQAGVGGEMTFEVPQIATHSLVYLPLDWVIGLGAALVSFLLIRGVEGIYRLGRWSPVPAWALPAVGGLLVGVLAVPLPEVMGVSYDTLTRVFTGSVPLLALALILVGKLVATAVSLGAQSRGGAIGPSLFMGALVGALVAELAGYLPGDPGDTAVYAVIGMAAGMAAILNAPFSAIVAVFELVQNPAVILPVMLATVTAAVTSRDWFKAQSIFAWTLHLRELSEPTLPEAGQKCTIPVNRVMLREYRALPRRITAEELRGAQSDSGLQVVFPVEEAGRFRGIMDLMGLLQAGLEAPDEEGLVDLDPFLHPAEDLRNLYPGDGAVKAMDLMASYGLEGFPVRSPRDAQTLVGLVNRTDVVRSCLEQMRNPEGREETEPHA</sequence>
<evidence type="ECO:0000256" key="1">
    <source>
        <dbReference type="ARBA" id="ARBA00004141"/>
    </source>
</evidence>
<accession>A0A1G5E9A9</accession>
<feature type="transmembrane region" description="Helical" evidence="11">
    <location>
        <begin position="301"/>
        <end position="321"/>
    </location>
</feature>
<evidence type="ECO:0000256" key="9">
    <source>
        <dbReference type="ARBA" id="ARBA00023303"/>
    </source>
</evidence>
<feature type="transmembrane region" description="Helical" evidence="11">
    <location>
        <begin position="261"/>
        <end position="281"/>
    </location>
</feature>
<dbReference type="InterPro" id="IPR046342">
    <property type="entry name" value="CBS_dom_sf"/>
</dbReference>
<comment type="subcellular location">
    <subcellularLocation>
        <location evidence="1">Membrane</location>
        <topology evidence="1">Multi-pass membrane protein</topology>
    </subcellularLocation>
</comment>
<keyword evidence="14" id="KW-1185">Reference proteome</keyword>
<dbReference type="InterPro" id="IPR050368">
    <property type="entry name" value="ClC-type_chloride_channel"/>
</dbReference>
<feature type="transmembrane region" description="Helical" evidence="11">
    <location>
        <begin position="62"/>
        <end position="80"/>
    </location>
</feature>
<keyword evidence="5" id="KW-0406">Ion transport</keyword>
<feature type="transmembrane region" description="Helical" evidence="11">
    <location>
        <begin position="358"/>
        <end position="384"/>
    </location>
</feature>
<evidence type="ECO:0000259" key="12">
    <source>
        <dbReference type="PROSITE" id="PS51371"/>
    </source>
</evidence>
<evidence type="ECO:0000256" key="4">
    <source>
        <dbReference type="ARBA" id="ARBA00022989"/>
    </source>
</evidence>
<feature type="domain" description="CBS" evidence="12">
    <location>
        <begin position="512"/>
        <end position="574"/>
    </location>
</feature>
<feature type="transmembrane region" description="Helical" evidence="11">
    <location>
        <begin position="333"/>
        <end position="352"/>
    </location>
</feature>
<evidence type="ECO:0000256" key="6">
    <source>
        <dbReference type="ARBA" id="ARBA00023136"/>
    </source>
</evidence>
<dbReference type="GO" id="GO:0005254">
    <property type="term" value="F:chloride channel activity"/>
    <property type="evidence" value="ECO:0007669"/>
    <property type="project" value="UniProtKB-KW"/>
</dbReference>
<feature type="transmembrane region" description="Helical" evidence="11">
    <location>
        <begin position="229"/>
        <end position="249"/>
    </location>
</feature>
<dbReference type="EMBL" id="FMUN01000004">
    <property type="protein sequence ID" value="SCY23300.1"/>
    <property type="molecule type" value="Genomic_DNA"/>
</dbReference>
<evidence type="ECO:0000313" key="14">
    <source>
        <dbReference type="Proteomes" id="UP000183104"/>
    </source>
</evidence>
<evidence type="ECO:0000313" key="13">
    <source>
        <dbReference type="EMBL" id="SCY23300.1"/>
    </source>
</evidence>
<feature type="transmembrane region" description="Helical" evidence="11">
    <location>
        <begin position="186"/>
        <end position="209"/>
    </location>
</feature>
<feature type="transmembrane region" description="Helical" evidence="11">
    <location>
        <begin position="154"/>
        <end position="179"/>
    </location>
</feature>
<dbReference type="PROSITE" id="PS51371">
    <property type="entry name" value="CBS"/>
    <property type="match status" value="1"/>
</dbReference>
<dbReference type="SUPFAM" id="SSF54631">
    <property type="entry name" value="CBS-domain pair"/>
    <property type="match status" value="1"/>
</dbReference>
<keyword evidence="2" id="KW-0813">Transport</keyword>
<keyword evidence="9" id="KW-0407">Ion channel</keyword>
<evidence type="ECO:0000256" key="8">
    <source>
        <dbReference type="ARBA" id="ARBA00023214"/>
    </source>
</evidence>
<evidence type="ECO:0000256" key="5">
    <source>
        <dbReference type="ARBA" id="ARBA00023065"/>
    </source>
</evidence>
<proteinExistence type="predicted"/>
<dbReference type="InterPro" id="IPR014743">
    <property type="entry name" value="Cl-channel_core"/>
</dbReference>
<dbReference type="Proteomes" id="UP000183104">
    <property type="component" value="Unassembled WGS sequence"/>
</dbReference>
<evidence type="ECO:0000256" key="7">
    <source>
        <dbReference type="ARBA" id="ARBA00023173"/>
    </source>
</evidence>